<keyword evidence="1" id="KW-0233">DNA recombination</keyword>
<proteinExistence type="predicted"/>
<dbReference type="GO" id="GO:0003677">
    <property type="term" value="F:DNA binding"/>
    <property type="evidence" value="ECO:0007669"/>
    <property type="project" value="InterPro"/>
</dbReference>
<evidence type="ECO:0000313" key="2">
    <source>
        <dbReference type="EMBL" id="PPQ92716.1"/>
    </source>
</evidence>
<dbReference type="SUPFAM" id="SSF56349">
    <property type="entry name" value="DNA breaking-rejoining enzymes"/>
    <property type="match status" value="1"/>
</dbReference>
<keyword evidence="3" id="KW-1185">Reference proteome</keyword>
<dbReference type="Proteomes" id="UP000283269">
    <property type="component" value="Unassembled WGS sequence"/>
</dbReference>
<dbReference type="InterPro" id="IPR052925">
    <property type="entry name" value="Phage_Integrase-like_Recomb"/>
</dbReference>
<dbReference type="Gene3D" id="1.10.443.10">
    <property type="entry name" value="Intergrase catalytic core"/>
    <property type="match status" value="1"/>
</dbReference>
<dbReference type="EMBL" id="NHYD01000994">
    <property type="protein sequence ID" value="PPQ92716.1"/>
    <property type="molecule type" value="Genomic_DNA"/>
</dbReference>
<dbReference type="PANTHER" id="PTHR34605">
    <property type="entry name" value="PHAGE_INTEGRASE DOMAIN-CONTAINING PROTEIN"/>
    <property type="match status" value="1"/>
</dbReference>
<evidence type="ECO:0000256" key="1">
    <source>
        <dbReference type="ARBA" id="ARBA00023172"/>
    </source>
</evidence>
<dbReference type="InParanoid" id="A0A409XPU2"/>
<dbReference type="GO" id="GO:0006310">
    <property type="term" value="P:DNA recombination"/>
    <property type="evidence" value="ECO:0007669"/>
    <property type="project" value="UniProtKB-KW"/>
</dbReference>
<reference evidence="2 3" key="1">
    <citation type="journal article" date="2018" name="Evol. Lett.">
        <title>Horizontal gene cluster transfer increased hallucinogenic mushroom diversity.</title>
        <authorList>
            <person name="Reynolds H.T."/>
            <person name="Vijayakumar V."/>
            <person name="Gluck-Thaler E."/>
            <person name="Korotkin H.B."/>
            <person name="Matheny P.B."/>
            <person name="Slot J.C."/>
        </authorList>
    </citation>
    <scope>NUCLEOTIDE SEQUENCE [LARGE SCALE GENOMIC DNA]</scope>
    <source>
        <strain evidence="2 3">2631</strain>
    </source>
</reference>
<dbReference type="InterPro" id="IPR013762">
    <property type="entry name" value="Integrase-like_cat_sf"/>
</dbReference>
<organism evidence="2 3">
    <name type="scientific">Psilocybe cyanescens</name>
    <dbReference type="NCBI Taxonomy" id="93625"/>
    <lineage>
        <taxon>Eukaryota</taxon>
        <taxon>Fungi</taxon>
        <taxon>Dikarya</taxon>
        <taxon>Basidiomycota</taxon>
        <taxon>Agaricomycotina</taxon>
        <taxon>Agaricomycetes</taxon>
        <taxon>Agaricomycetidae</taxon>
        <taxon>Agaricales</taxon>
        <taxon>Agaricineae</taxon>
        <taxon>Strophariaceae</taxon>
        <taxon>Psilocybe</taxon>
    </lineage>
</organism>
<dbReference type="InterPro" id="IPR011010">
    <property type="entry name" value="DNA_brk_join_enz"/>
</dbReference>
<protein>
    <submittedName>
        <fullName evidence="2">Uncharacterized protein</fullName>
    </submittedName>
</protein>
<dbReference type="STRING" id="93625.A0A409XPU2"/>
<evidence type="ECO:0000313" key="3">
    <source>
        <dbReference type="Proteomes" id="UP000283269"/>
    </source>
</evidence>
<gene>
    <name evidence="2" type="ORF">CVT25_014024</name>
</gene>
<dbReference type="GO" id="GO:0015074">
    <property type="term" value="P:DNA integration"/>
    <property type="evidence" value="ECO:0007669"/>
    <property type="project" value="InterPro"/>
</dbReference>
<dbReference type="PANTHER" id="PTHR34605:SF3">
    <property type="entry name" value="P CELL-TYPE AGGLUTINATION PROTEIN MAP4-LIKE-RELATED"/>
    <property type="match status" value="1"/>
</dbReference>
<dbReference type="AlphaFoldDB" id="A0A409XPU2"/>
<dbReference type="OrthoDB" id="5598396at2759"/>
<comment type="caution">
    <text evidence="2">The sequence shown here is derived from an EMBL/GenBank/DDBJ whole genome shotgun (WGS) entry which is preliminary data.</text>
</comment>
<name>A0A409XPU2_PSICY</name>
<accession>A0A409XPU2</accession>
<sequence>MDDLNIVVDAYSHSPSHDDQLFLSMLLTGFFALMRLGELAVPDDPALFNPKKISKRSSVIISSSDYHFFLPGHKADRFFEGNVIIIQKHSKTIDPHNYFKSYLRSRDSLHPFSSALWLRADGSIPSRSFFISRLRQFFDSGIAGQSMRSGGATSLAESGVPPHLIQAIGRWASEAFKIYIRKNPVLMQALLFGRAAHE</sequence>